<proteinExistence type="predicted"/>
<evidence type="ECO:0000313" key="1">
    <source>
        <dbReference type="EMBL" id="SJL15232.1"/>
    </source>
</evidence>
<sequence>MTRSIGQPRERIVPEAPAYVLHLFCMPCLFSRHLQVPLCCTSKFVPGRTAEAGAFLMAENGHGSLERFQLQLQSCLCLSAVKQSVVQRYSGTSMHNGIDNRFLRLTASVG</sequence>
<protein>
    <submittedName>
        <fullName evidence="1">Uncharacterized protein</fullName>
    </submittedName>
</protein>
<organism evidence="1 2">
    <name type="scientific">Armillaria ostoyae</name>
    <name type="common">Armillaria root rot fungus</name>
    <dbReference type="NCBI Taxonomy" id="47428"/>
    <lineage>
        <taxon>Eukaryota</taxon>
        <taxon>Fungi</taxon>
        <taxon>Dikarya</taxon>
        <taxon>Basidiomycota</taxon>
        <taxon>Agaricomycotina</taxon>
        <taxon>Agaricomycetes</taxon>
        <taxon>Agaricomycetidae</taxon>
        <taxon>Agaricales</taxon>
        <taxon>Marasmiineae</taxon>
        <taxon>Physalacriaceae</taxon>
        <taxon>Armillaria</taxon>
    </lineage>
</organism>
<dbReference type="Proteomes" id="UP000219338">
    <property type="component" value="Unassembled WGS sequence"/>
</dbReference>
<gene>
    <name evidence="1" type="ORF">ARMOST_18719</name>
</gene>
<accession>A0A284S2I5</accession>
<name>A0A284S2I5_ARMOS</name>
<dbReference type="AlphaFoldDB" id="A0A284S2I5"/>
<reference evidence="2" key="1">
    <citation type="journal article" date="2017" name="Nat. Ecol. Evol.">
        <title>Genome expansion and lineage-specific genetic innovations in the forest pathogenic fungi Armillaria.</title>
        <authorList>
            <person name="Sipos G."/>
            <person name="Prasanna A.N."/>
            <person name="Walter M.C."/>
            <person name="O'Connor E."/>
            <person name="Balint B."/>
            <person name="Krizsan K."/>
            <person name="Kiss B."/>
            <person name="Hess J."/>
            <person name="Varga T."/>
            <person name="Slot J."/>
            <person name="Riley R."/>
            <person name="Boka B."/>
            <person name="Rigling D."/>
            <person name="Barry K."/>
            <person name="Lee J."/>
            <person name="Mihaltcheva S."/>
            <person name="LaButti K."/>
            <person name="Lipzen A."/>
            <person name="Waldron R."/>
            <person name="Moloney N.M."/>
            <person name="Sperisen C."/>
            <person name="Kredics L."/>
            <person name="Vagvoelgyi C."/>
            <person name="Patrignani A."/>
            <person name="Fitzpatrick D."/>
            <person name="Nagy I."/>
            <person name="Doyle S."/>
            <person name="Anderson J.B."/>
            <person name="Grigoriev I.V."/>
            <person name="Gueldener U."/>
            <person name="Muensterkoetter M."/>
            <person name="Nagy L.G."/>
        </authorList>
    </citation>
    <scope>NUCLEOTIDE SEQUENCE [LARGE SCALE GENOMIC DNA]</scope>
    <source>
        <strain evidence="2">C18/9</strain>
    </source>
</reference>
<keyword evidence="2" id="KW-1185">Reference proteome</keyword>
<evidence type="ECO:0000313" key="2">
    <source>
        <dbReference type="Proteomes" id="UP000219338"/>
    </source>
</evidence>
<dbReference type="EMBL" id="FUEG01000027">
    <property type="protein sequence ID" value="SJL15232.1"/>
    <property type="molecule type" value="Genomic_DNA"/>
</dbReference>